<dbReference type="AlphaFoldDB" id="U5EET4"/>
<feature type="non-terminal residue" evidence="1">
    <location>
        <position position="1"/>
    </location>
</feature>
<organism evidence="1">
    <name type="scientific">Corethrella appendiculata</name>
    <dbReference type="NCBI Taxonomy" id="1370023"/>
    <lineage>
        <taxon>Eukaryota</taxon>
        <taxon>Metazoa</taxon>
        <taxon>Ecdysozoa</taxon>
        <taxon>Arthropoda</taxon>
        <taxon>Hexapoda</taxon>
        <taxon>Insecta</taxon>
        <taxon>Pterygota</taxon>
        <taxon>Neoptera</taxon>
        <taxon>Endopterygota</taxon>
        <taxon>Diptera</taxon>
        <taxon>Nematocera</taxon>
        <taxon>Culicoidea</taxon>
        <taxon>Chaoboridae</taxon>
        <taxon>Corethrella</taxon>
    </lineage>
</organism>
<reference evidence="1" key="1">
    <citation type="journal article" date="2014" name="Insect Biochem. Mol. Biol.">
        <title>An insight into the sialome of the frog biting fly, Corethrella appendiculata.</title>
        <authorList>
            <person name="Ribeiro J.M.C."/>
            <person name="Chagas A.C."/>
            <person name="Pham V.M."/>
            <person name="Lounibos L.P."/>
            <person name="Calvo E."/>
        </authorList>
    </citation>
    <scope>NUCLEOTIDE SEQUENCE</scope>
    <source>
        <tissue evidence="1">Salivary glands</tissue>
    </source>
</reference>
<evidence type="ECO:0000313" key="1">
    <source>
        <dbReference type="EMBL" id="JAB55696.1"/>
    </source>
</evidence>
<keyword evidence="1" id="KW-0418">Kinase</keyword>
<dbReference type="EMBL" id="GANO01004175">
    <property type="protein sequence ID" value="JAB55696.1"/>
    <property type="molecule type" value="mRNA"/>
</dbReference>
<protein>
    <submittedName>
        <fullName evidence="1">Putative cyclin-dependent kinase 2-interacting protein</fullName>
    </submittedName>
</protein>
<sequence>SSSSEPNSALDSSTALSPIPTNLDSSEISRKLELVVKKILIIYEAWKNVQKRGTSLCHGIEKIKQKTFDETNSEYETKFPEDLLNKCKNLRMICTMLEELISETEFAVTQLRVLNEIDSKGNNNSTVYFKTWKLSKFFDTGEYLLNLYRKEHEIKVIISENIGHSRDKNELILHTSIWEHPCFINQSVDVILQELASELSINLPIKSP</sequence>
<keyword evidence="1" id="KW-0808">Transferase</keyword>
<accession>U5EET4</accession>
<name>U5EET4_9DIPT</name>
<proteinExistence type="evidence at transcript level"/>
<dbReference type="GO" id="GO:0016301">
    <property type="term" value="F:kinase activity"/>
    <property type="evidence" value="ECO:0007669"/>
    <property type="project" value="UniProtKB-KW"/>
</dbReference>